<dbReference type="PANTHER" id="PTHR16305:SF35">
    <property type="entry name" value="TRANSCRIPTIONAL ACTIVATOR DOMAIN"/>
    <property type="match status" value="1"/>
</dbReference>
<dbReference type="PROSITE" id="PS50043">
    <property type="entry name" value="HTH_LUXR_2"/>
    <property type="match status" value="1"/>
</dbReference>
<protein>
    <submittedName>
        <fullName evidence="4">LuxR family transcriptional regulator</fullName>
    </submittedName>
</protein>
<dbReference type="SUPFAM" id="SSF52540">
    <property type="entry name" value="P-loop containing nucleoside triphosphate hydrolases"/>
    <property type="match status" value="1"/>
</dbReference>
<dbReference type="GO" id="GO:0005737">
    <property type="term" value="C:cytoplasm"/>
    <property type="evidence" value="ECO:0007669"/>
    <property type="project" value="TreeGrafter"/>
</dbReference>
<proteinExistence type="predicted"/>
<dbReference type="InterPro" id="IPR016032">
    <property type="entry name" value="Sig_transdc_resp-reg_C-effctor"/>
</dbReference>
<reference evidence="4" key="2">
    <citation type="submission" date="2020-09" db="EMBL/GenBank/DDBJ databases">
        <authorList>
            <person name="Sun Q."/>
            <person name="Ohkuma M."/>
        </authorList>
    </citation>
    <scope>NUCLEOTIDE SEQUENCE</scope>
    <source>
        <strain evidence="4">JCM 3090</strain>
    </source>
</reference>
<evidence type="ECO:0000256" key="2">
    <source>
        <dbReference type="ARBA" id="ARBA00022840"/>
    </source>
</evidence>
<evidence type="ECO:0000313" key="4">
    <source>
        <dbReference type="EMBL" id="GGK00200.1"/>
    </source>
</evidence>
<feature type="domain" description="HTH luxR-type" evidence="3">
    <location>
        <begin position="880"/>
        <end position="944"/>
    </location>
</feature>
<dbReference type="InterPro" id="IPR000792">
    <property type="entry name" value="Tscrpt_reg_LuxR_C"/>
</dbReference>
<dbReference type="GO" id="GO:0004016">
    <property type="term" value="F:adenylate cyclase activity"/>
    <property type="evidence" value="ECO:0007669"/>
    <property type="project" value="TreeGrafter"/>
</dbReference>
<dbReference type="GO" id="GO:0003677">
    <property type="term" value="F:DNA binding"/>
    <property type="evidence" value="ECO:0007669"/>
    <property type="project" value="InterPro"/>
</dbReference>
<gene>
    <name evidence="4" type="ORF">GCM10010123_32640</name>
</gene>
<evidence type="ECO:0000259" key="3">
    <source>
        <dbReference type="PROSITE" id="PS50043"/>
    </source>
</evidence>
<dbReference type="PRINTS" id="PR00038">
    <property type="entry name" value="HTHLUXR"/>
</dbReference>
<dbReference type="SUPFAM" id="SSF46894">
    <property type="entry name" value="C-terminal effector domain of the bipartite response regulators"/>
    <property type="match status" value="1"/>
</dbReference>
<dbReference type="CDD" id="cd06170">
    <property type="entry name" value="LuxR_C_like"/>
    <property type="match status" value="1"/>
</dbReference>
<evidence type="ECO:0000256" key="1">
    <source>
        <dbReference type="ARBA" id="ARBA00022741"/>
    </source>
</evidence>
<sequence>MGGVRAPALVGRAAELRALRTAAAAPPAVILLAGEAGVGKTRLVLELLDHPDLAGAAVLAGACHPAREPYPYGAIVDALRGAGAALDPAGLTPAAAVLRDLVPELSPHLPDGPGGRDRHRVLRAAREVLAACGRALLVVEDLHWADEGTRELLRFVAADPPPGLTLLLTHRPGGLPLGGAYRPRPGVRSLPLALAPLTPDGVRELAAGLLGGAGVSAGFADRLHERTAGIPFVVEEALRSLPDPAAAARADGAAARRLLAGAAVPVLLREAMAERLGAAPAAAGRLAGAAAVLGVPAPAERLAVLVDLPPAEAPAAVAGALAHDLLVDRPDGLLDFRHALAREAARAALTGPERRHLHGRAADLLAADEPRPLVPLAEHSRLAGRRADWLRYGVAAADRAAARTDATTAADLLHRLLAEPGLPPADLDRLAVRVGRVAQYNTDQRDSLAVLAALLRDPRLSAGARAHLRLFHGLLLFRQPGAARAARAELERAADELADRPDLAARAVVVLASPVDAITPLAELAAWTARADAHLAAAADEEQRHSLRASTLSSRILVGDPAAYAEAVALRPAVTAMPARREVSRMYYNVADACANIGRFARARTLLRTGADWARGADIPFDHLNAVSIEMRLDWFAGRWAGLARRAADLADEHRDVRQLASELRLVAGWLATVTGAADEAVAHFTAVGAADPAEAIAPVALSAIAGLIRVRLAAGDATPAAADADRGAALLRHKGVWAWAGELLPAALAAQLAADRPETAARLLADAERGARTVAAPLVTAALAAGRGQLAAHRGDAAGAAAHFRTARTAYRDLGCPYYAALTAEWAATAAAPADTAAASYALAELVDTHTALGAPVDAARCGAALRTLRAAEPGGRGRPGHGWALSPREVAVARLLTAGRSNRGIAAELYVSPRTAELHVGRVLHKLGVDSRHDVPVILHDL</sequence>
<dbReference type="InterPro" id="IPR036388">
    <property type="entry name" value="WH-like_DNA-bd_sf"/>
</dbReference>
<comment type="caution">
    <text evidence="4">The sequence shown here is derived from an EMBL/GenBank/DDBJ whole genome shotgun (WGS) entry which is preliminary data.</text>
</comment>
<dbReference type="Proteomes" id="UP000649739">
    <property type="component" value="Unassembled WGS sequence"/>
</dbReference>
<dbReference type="RefSeq" id="WP_189171029.1">
    <property type="nucleotide sequence ID" value="NZ_BMQB01000007.1"/>
</dbReference>
<keyword evidence="1" id="KW-0547">Nucleotide-binding</keyword>
<dbReference type="Pfam" id="PF00196">
    <property type="entry name" value="GerE"/>
    <property type="match status" value="1"/>
</dbReference>
<dbReference type="InterPro" id="IPR027417">
    <property type="entry name" value="P-loop_NTPase"/>
</dbReference>
<dbReference type="EMBL" id="BMQB01000007">
    <property type="protein sequence ID" value="GGK00200.1"/>
    <property type="molecule type" value="Genomic_DNA"/>
</dbReference>
<dbReference type="GO" id="GO:0005524">
    <property type="term" value="F:ATP binding"/>
    <property type="evidence" value="ECO:0007669"/>
    <property type="project" value="UniProtKB-KW"/>
</dbReference>
<dbReference type="Gene3D" id="1.10.10.10">
    <property type="entry name" value="Winged helix-like DNA-binding domain superfamily/Winged helix DNA-binding domain"/>
    <property type="match status" value="1"/>
</dbReference>
<accession>A0A8J3B707</accession>
<dbReference type="InterPro" id="IPR041664">
    <property type="entry name" value="AAA_16"/>
</dbReference>
<dbReference type="SMART" id="SM00421">
    <property type="entry name" value="HTH_LUXR"/>
    <property type="match status" value="1"/>
</dbReference>
<organism evidence="4 5">
    <name type="scientific">Pilimelia anulata</name>
    <dbReference type="NCBI Taxonomy" id="53371"/>
    <lineage>
        <taxon>Bacteria</taxon>
        <taxon>Bacillati</taxon>
        <taxon>Actinomycetota</taxon>
        <taxon>Actinomycetes</taxon>
        <taxon>Micromonosporales</taxon>
        <taxon>Micromonosporaceae</taxon>
        <taxon>Pilimelia</taxon>
    </lineage>
</organism>
<dbReference type="PANTHER" id="PTHR16305">
    <property type="entry name" value="TESTICULAR SOLUBLE ADENYLYL CYCLASE"/>
    <property type="match status" value="1"/>
</dbReference>
<evidence type="ECO:0000313" key="5">
    <source>
        <dbReference type="Proteomes" id="UP000649739"/>
    </source>
</evidence>
<keyword evidence="2" id="KW-0067">ATP-binding</keyword>
<dbReference type="AlphaFoldDB" id="A0A8J3B707"/>
<dbReference type="Pfam" id="PF13191">
    <property type="entry name" value="AAA_16"/>
    <property type="match status" value="1"/>
</dbReference>
<dbReference type="GO" id="GO:0006355">
    <property type="term" value="P:regulation of DNA-templated transcription"/>
    <property type="evidence" value="ECO:0007669"/>
    <property type="project" value="InterPro"/>
</dbReference>
<reference evidence="4" key="1">
    <citation type="journal article" date="2014" name="Int. J. Syst. Evol. Microbiol.">
        <title>Complete genome sequence of Corynebacterium casei LMG S-19264T (=DSM 44701T), isolated from a smear-ripened cheese.</title>
        <authorList>
            <consortium name="US DOE Joint Genome Institute (JGI-PGF)"/>
            <person name="Walter F."/>
            <person name="Albersmeier A."/>
            <person name="Kalinowski J."/>
            <person name="Ruckert C."/>
        </authorList>
    </citation>
    <scope>NUCLEOTIDE SEQUENCE</scope>
    <source>
        <strain evidence="4">JCM 3090</strain>
    </source>
</reference>
<name>A0A8J3B707_9ACTN</name>
<keyword evidence="5" id="KW-1185">Reference proteome</keyword>